<gene>
    <name evidence="27" type="ORF">NEOLEDRAFT_1237658</name>
</gene>
<keyword evidence="11 20" id="KW-0862">Zinc</keyword>
<evidence type="ECO:0000313" key="28">
    <source>
        <dbReference type="Proteomes" id="UP000076761"/>
    </source>
</evidence>
<dbReference type="FunFam" id="1.10.287.690:FF:000002">
    <property type="entry name" value="DNA polymerase zeta"/>
    <property type="match status" value="1"/>
</dbReference>
<feature type="compositionally biased region" description="Acidic residues" evidence="21">
    <location>
        <begin position="423"/>
        <end position="438"/>
    </location>
</feature>
<dbReference type="Pfam" id="PF24055">
    <property type="entry name" value="POL3_N"/>
    <property type="match status" value="1"/>
</dbReference>
<dbReference type="EC" id="2.7.7.7" evidence="20"/>
<comment type="catalytic activity">
    <reaction evidence="18 20">
        <text>DNA(n) + a 2'-deoxyribonucleoside 5'-triphosphate = DNA(n+1) + diphosphate</text>
        <dbReference type="Rhea" id="RHEA:22508"/>
        <dbReference type="Rhea" id="RHEA-COMP:17339"/>
        <dbReference type="Rhea" id="RHEA-COMP:17340"/>
        <dbReference type="ChEBI" id="CHEBI:33019"/>
        <dbReference type="ChEBI" id="CHEBI:61560"/>
        <dbReference type="ChEBI" id="CHEBI:173112"/>
        <dbReference type="EC" id="2.7.7.7"/>
    </reaction>
</comment>
<dbReference type="InParanoid" id="A0A165VYG0"/>
<evidence type="ECO:0000256" key="7">
    <source>
        <dbReference type="ARBA" id="ARBA00022705"/>
    </source>
</evidence>
<keyword evidence="16" id="KW-0234">DNA repair</keyword>
<dbReference type="Gene3D" id="3.30.342.10">
    <property type="entry name" value="DNA Polymerase, chain B, domain 1"/>
    <property type="match status" value="1"/>
</dbReference>
<evidence type="ECO:0000256" key="6">
    <source>
        <dbReference type="ARBA" id="ARBA00022695"/>
    </source>
</evidence>
<keyword evidence="12 20" id="KW-0239">DNA-directed DNA polymerase</keyword>
<evidence type="ECO:0000256" key="21">
    <source>
        <dbReference type="SAM" id="MobiDB-lite"/>
    </source>
</evidence>
<dbReference type="InterPro" id="IPR030559">
    <property type="entry name" value="PolZ_Rev3"/>
</dbReference>
<dbReference type="Pfam" id="PF00136">
    <property type="entry name" value="DNA_pol_B"/>
    <property type="match status" value="1"/>
</dbReference>
<keyword evidence="5 20" id="KW-0808">Transferase</keyword>
<comment type="subunit">
    <text evidence="19">Forms DNA polymerase zeta with REV7.</text>
</comment>
<evidence type="ECO:0000256" key="4">
    <source>
        <dbReference type="ARBA" id="ARBA00022485"/>
    </source>
</evidence>
<dbReference type="InterPro" id="IPR012337">
    <property type="entry name" value="RNaseH-like_sf"/>
</dbReference>
<feature type="domain" description="DNA polymerase delta/zeta catalytic subunit N-terminal" evidence="25">
    <location>
        <begin position="56"/>
        <end position="137"/>
    </location>
</feature>
<dbReference type="Gene3D" id="3.90.1600.10">
    <property type="entry name" value="Palm domain of DNA polymerase"/>
    <property type="match status" value="1"/>
</dbReference>
<evidence type="ECO:0000256" key="8">
    <source>
        <dbReference type="ARBA" id="ARBA00022723"/>
    </source>
</evidence>
<dbReference type="Gene3D" id="1.10.287.690">
    <property type="entry name" value="Helix hairpin bin"/>
    <property type="match status" value="1"/>
</dbReference>
<feature type="domain" description="DNA-directed DNA polymerase family B multifunctional" evidence="22">
    <location>
        <begin position="1073"/>
        <end position="1518"/>
    </location>
</feature>
<dbReference type="InterPro" id="IPR042087">
    <property type="entry name" value="DNA_pol_B_thumb"/>
</dbReference>
<feature type="domain" description="DNA-directed DNA polymerase family B exonuclease" evidence="23">
    <location>
        <begin position="836"/>
        <end position="1006"/>
    </location>
</feature>
<evidence type="ECO:0000259" key="25">
    <source>
        <dbReference type="Pfam" id="PF24055"/>
    </source>
</evidence>
<dbReference type="SUPFAM" id="SSF56672">
    <property type="entry name" value="DNA/RNA polymerases"/>
    <property type="match status" value="1"/>
</dbReference>
<evidence type="ECO:0000256" key="20">
    <source>
        <dbReference type="RuleBase" id="RU000442"/>
    </source>
</evidence>
<keyword evidence="7 20" id="KW-0235">DNA replication</keyword>
<dbReference type="FunFam" id="3.30.420.10:FF:000024">
    <property type="entry name" value="DNA polymerase zeta catalytic subunit"/>
    <property type="match status" value="1"/>
</dbReference>
<dbReference type="SUPFAM" id="SSF53098">
    <property type="entry name" value="Ribonuclease H-like"/>
    <property type="match status" value="1"/>
</dbReference>
<feature type="region of interest" description="Disordered" evidence="21">
    <location>
        <begin position="267"/>
        <end position="291"/>
    </location>
</feature>
<feature type="region of interest" description="Disordered" evidence="21">
    <location>
        <begin position="405"/>
        <end position="445"/>
    </location>
</feature>
<evidence type="ECO:0000256" key="9">
    <source>
        <dbReference type="ARBA" id="ARBA00022763"/>
    </source>
</evidence>
<evidence type="ECO:0000259" key="24">
    <source>
        <dbReference type="Pfam" id="PF14260"/>
    </source>
</evidence>
<evidence type="ECO:0000256" key="10">
    <source>
        <dbReference type="ARBA" id="ARBA00022771"/>
    </source>
</evidence>
<comment type="similarity">
    <text evidence="3 20">Belongs to the DNA polymerase type-B family.</text>
</comment>
<dbReference type="CDD" id="cd05534">
    <property type="entry name" value="POLBc_zeta"/>
    <property type="match status" value="1"/>
</dbReference>
<evidence type="ECO:0000256" key="12">
    <source>
        <dbReference type="ARBA" id="ARBA00022932"/>
    </source>
</evidence>
<dbReference type="FunFam" id="1.10.132.60:FF:000007">
    <property type="entry name" value="DNA polymerase"/>
    <property type="match status" value="1"/>
</dbReference>
<dbReference type="CDD" id="cd05778">
    <property type="entry name" value="DNA_polB_zeta_exo"/>
    <property type="match status" value="1"/>
</dbReference>
<dbReference type="OrthoDB" id="2414538at2759"/>
<keyword evidence="4 20" id="KW-0004">4Fe-4S</keyword>
<evidence type="ECO:0000256" key="15">
    <source>
        <dbReference type="ARBA" id="ARBA00023125"/>
    </source>
</evidence>
<keyword evidence="13 20" id="KW-0408">Iron</keyword>
<feature type="region of interest" description="Disordered" evidence="21">
    <location>
        <begin position="346"/>
        <end position="390"/>
    </location>
</feature>
<evidence type="ECO:0000256" key="3">
    <source>
        <dbReference type="ARBA" id="ARBA00005755"/>
    </source>
</evidence>
<dbReference type="GO" id="GO:0003677">
    <property type="term" value="F:DNA binding"/>
    <property type="evidence" value="ECO:0007669"/>
    <property type="project" value="UniProtKB-KW"/>
</dbReference>
<evidence type="ECO:0000256" key="16">
    <source>
        <dbReference type="ARBA" id="ARBA00023204"/>
    </source>
</evidence>
<evidence type="ECO:0000259" key="26">
    <source>
        <dbReference type="Pfam" id="PF24065"/>
    </source>
</evidence>
<feature type="compositionally biased region" description="Low complexity" evidence="21">
    <location>
        <begin position="375"/>
        <end position="387"/>
    </location>
</feature>
<dbReference type="GO" id="GO:0000166">
    <property type="term" value="F:nucleotide binding"/>
    <property type="evidence" value="ECO:0007669"/>
    <property type="project" value="InterPro"/>
</dbReference>
<organism evidence="27 28">
    <name type="scientific">Neolentinus lepideus HHB14362 ss-1</name>
    <dbReference type="NCBI Taxonomy" id="1314782"/>
    <lineage>
        <taxon>Eukaryota</taxon>
        <taxon>Fungi</taxon>
        <taxon>Dikarya</taxon>
        <taxon>Basidiomycota</taxon>
        <taxon>Agaricomycotina</taxon>
        <taxon>Agaricomycetes</taxon>
        <taxon>Gloeophyllales</taxon>
        <taxon>Gloeophyllaceae</taxon>
        <taxon>Neolentinus</taxon>
    </lineage>
</organism>
<comment type="cofactor">
    <cofactor evidence="1 20">
        <name>[4Fe-4S] cluster</name>
        <dbReference type="ChEBI" id="CHEBI:49883"/>
    </cofactor>
</comment>
<evidence type="ECO:0000256" key="1">
    <source>
        <dbReference type="ARBA" id="ARBA00001966"/>
    </source>
</evidence>
<dbReference type="GO" id="GO:0051539">
    <property type="term" value="F:4 iron, 4 sulfur cluster binding"/>
    <property type="evidence" value="ECO:0007669"/>
    <property type="project" value="UniProtKB-KW"/>
</dbReference>
<dbReference type="InterPro" id="IPR023211">
    <property type="entry name" value="DNA_pol_palm_dom_sf"/>
</dbReference>
<evidence type="ECO:0000256" key="14">
    <source>
        <dbReference type="ARBA" id="ARBA00023014"/>
    </source>
</evidence>
<dbReference type="InterPro" id="IPR025687">
    <property type="entry name" value="Znf-C4pol"/>
</dbReference>
<dbReference type="InterPro" id="IPR006134">
    <property type="entry name" value="DNA-dir_DNA_pol_B_multi_dom"/>
</dbReference>
<dbReference type="InterPro" id="IPR017964">
    <property type="entry name" value="DNA-dir_DNA_pol_B_CS"/>
</dbReference>
<dbReference type="GO" id="GO:0006260">
    <property type="term" value="P:DNA replication"/>
    <property type="evidence" value="ECO:0007669"/>
    <property type="project" value="UniProtKB-KW"/>
</dbReference>
<name>A0A165VYG0_9AGAM</name>
<evidence type="ECO:0000313" key="27">
    <source>
        <dbReference type="EMBL" id="KZT30383.1"/>
    </source>
</evidence>
<keyword evidence="8 20" id="KW-0479">Metal-binding</keyword>
<dbReference type="GO" id="GO:0042276">
    <property type="term" value="P:error-prone translesion synthesis"/>
    <property type="evidence" value="ECO:0007669"/>
    <property type="project" value="TreeGrafter"/>
</dbReference>
<reference evidence="27 28" key="1">
    <citation type="journal article" date="2016" name="Mol. Biol. Evol.">
        <title>Comparative Genomics of Early-Diverging Mushroom-Forming Fungi Provides Insights into the Origins of Lignocellulose Decay Capabilities.</title>
        <authorList>
            <person name="Nagy L.G."/>
            <person name="Riley R."/>
            <person name="Tritt A."/>
            <person name="Adam C."/>
            <person name="Daum C."/>
            <person name="Floudas D."/>
            <person name="Sun H."/>
            <person name="Yadav J.S."/>
            <person name="Pangilinan J."/>
            <person name="Larsson K.H."/>
            <person name="Matsuura K."/>
            <person name="Barry K."/>
            <person name="Labutti K."/>
            <person name="Kuo R."/>
            <person name="Ohm R.A."/>
            <person name="Bhattacharya S.S."/>
            <person name="Shirouzu T."/>
            <person name="Yoshinaga Y."/>
            <person name="Martin F.M."/>
            <person name="Grigoriev I.V."/>
            <person name="Hibbett D.S."/>
        </authorList>
    </citation>
    <scope>NUCLEOTIDE SEQUENCE [LARGE SCALE GENOMIC DNA]</scope>
    <source>
        <strain evidence="27 28">HHB14362 ss-1</strain>
    </source>
</reference>
<evidence type="ECO:0000259" key="22">
    <source>
        <dbReference type="Pfam" id="PF00136"/>
    </source>
</evidence>
<dbReference type="GO" id="GO:0000724">
    <property type="term" value="P:double-strand break repair via homologous recombination"/>
    <property type="evidence" value="ECO:0007669"/>
    <property type="project" value="TreeGrafter"/>
</dbReference>
<dbReference type="InterPro" id="IPR043502">
    <property type="entry name" value="DNA/RNA_pol_sf"/>
</dbReference>
<dbReference type="PANTHER" id="PTHR45812:SF1">
    <property type="entry name" value="DNA POLYMERASE ZETA CATALYTIC SUBUNIT"/>
    <property type="match status" value="1"/>
</dbReference>
<dbReference type="GO" id="GO:0003887">
    <property type="term" value="F:DNA-directed DNA polymerase activity"/>
    <property type="evidence" value="ECO:0007669"/>
    <property type="project" value="UniProtKB-KW"/>
</dbReference>
<feature type="compositionally biased region" description="Basic and acidic residues" evidence="21">
    <location>
        <begin position="405"/>
        <end position="419"/>
    </location>
</feature>
<feature type="region of interest" description="Disordered" evidence="21">
    <location>
        <begin position="657"/>
        <end position="680"/>
    </location>
</feature>
<keyword evidence="15 20" id="KW-0238">DNA-binding</keyword>
<evidence type="ECO:0000259" key="23">
    <source>
        <dbReference type="Pfam" id="PF03104"/>
    </source>
</evidence>
<dbReference type="Gene3D" id="3.30.420.10">
    <property type="entry name" value="Ribonuclease H-like superfamily/Ribonuclease H"/>
    <property type="match status" value="1"/>
</dbReference>
<dbReference type="PROSITE" id="PS00116">
    <property type="entry name" value="DNA_POLYMERASE_B"/>
    <property type="match status" value="1"/>
</dbReference>
<evidence type="ECO:0000256" key="19">
    <source>
        <dbReference type="ARBA" id="ARBA00066055"/>
    </source>
</evidence>
<dbReference type="InterPro" id="IPR006133">
    <property type="entry name" value="DNA-dir_DNA_pol_B_exonuc"/>
</dbReference>
<keyword evidence="28" id="KW-1185">Reference proteome</keyword>
<keyword evidence="17 20" id="KW-0539">Nucleus</keyword>
<evidence type="ECO:0000256" key="13">
    <source>
        <dbReference type="ARBA" id="ARBA00023004"/>
    </source>
</evidence>
<dbReference type="InterPro" id="IPR056435">
    <property type="entry name" value="DPOD/Z_N"/>
</dbReference>
<keyword evidence="6 20" id="KW-0548">Nucleotidyltransferase</keyword>
<dbReference type="InterPro" id="IPR006172">
    <property type="entry name" value="DNA-dir_DNA_pol_B"/>
</dbReference>
<dbReference type="EMBL" id="KV425551">
    <property type="protein sequence ID" value="KZT30383.1"/>
    <property type="molecule type" value="Genomic_DNA"/>
</dbReference>
<keyword evidence="10 20" id="KW-0863">Zinc-finger</keyword>
<dbReference type="GO" id="GO:0005634">
    <property type="term" value="C:nucleus"/>
    <property type="evidence" value="ECO:0007669"/>
    <property type="project" value="UniProtKB-SubCell"/>
</dbReference>
<dbReference type="Pfam" id="PF03104">
    <property type="entry name" value="DNA_pol_B_exo1"/>
    <property type="match status" value="1"/>
</dbReference>
<dbReference type="Proteomes" id="UP000076761">
    <property type="component" value="Unassembled WGS sequence"/>
</dbReference>
<proteinExistence type="inferred from homology"/>
<comment type="subcellular location">
    <subcellularLocation>
        <location evidence="2 20">Nucleus</location>
    </subcellularLocation>
</comment>
<evidence type="ECO:0000256" key="5">
    <source>
        <dbReference type="ARBA" id="ARBA00022679"/>
    </source>
</evidence>
<dbReference type="Pfam" id="PF14260">
    <property type="entry name" value="zf-C4pol"/>
    <property type="match status" value="1"/>
</dbReference>
<dbReference type="InterPro" id="IPR036397">
    <property type="entry name" value="RNaseH_sf"/>
</dbReference>
<protein>
    <recommendedName>
        <fullName evidence="20">DNA polymerase</fullName>
        <ecNumber evidence="20">2.7.7.7</ecNumber>
    </recommendedName>
</protein>
<evidence type="ECO:0000256" key="18">
    <source>
        <dbReference type="ARBA" id="ARBA00049244"/>
    </source>
</evidence>
<dbReference type="FunCoup" id="A0A165VYG0">
    <property type="interactions" value="349"/>
</dbReference>
<dbReference type="STRING" id="1314782.A0A165VYG0"/>
<dbReference type="PANTHER" id="PTHR45812">
    <property type="entry name" value="DNA POLYMERASE ZETA CATALYTIC SUBUNIT"/>
    <property type="match status" value="1"/>
</dbReference>
<dbReference type="Pfam" id="PF24065">
    <property type="entry name" value="REV3_N"/>
    <property type="match status" value="1"/>
</dbReference>
<accession>A0A165VYG0</accession>
<dbReference type="InterPro" id="IPR056447">
    <property type="entry name" value="REV3_N"/>
</dbReference>
<evidence type="ECO:0000256" key="17">
    <source>
        <dbReference type="ARBA" id="ARBA00023242"/>
    </source>
</evidence>
<dbReference type="PRINTS" id="PR00106">
    <property type="entry name" value="DNAPOLB"/>
</dbReference>
<dbReference type="GO" id="GO:0016035">
    <property type="term" value="C:zeta DNA polymerase complex"/>
    <property type="evidence" value="ECO:0007669"/>
    <property type="project" value="InterPro"/>
</dbReference>
<dbReference type="Gene3D" id="1.10.132.60">
    <property type="entry name" value="DNA polymerase family B, C-terminal domain"/>
    <property type="match status" value="1"/>
</dbReference>
<sequence length="1683" mass="190119">MSSEKGEPSLRVRINHIDYTLAQPGVLDNAILPRVPVLRIYGDTSIGRKACLHVHQVYPYFFVEYHGKLNPDSVHRYIARLSLSLNHAIAISMKRNPHSPNSQFVRAIVLVKGVHFYGFHHEYSPFLKIHIADPAFVNRAVTILHSGTVMQTSFRVFESHLSYVLQFLCDFGLFGCGWIDLNEVWLRGKGTAGDEDEDEDEELPFRQSPYFRQSRMPLEFDVAAHQILNRHALVARNIHHALQIPAPSLPPEPLVISVRELWEDERQRRAAKGLPPTPSLPLDPSESSRDRGARWIAEARWWEEITRRIEKERGREAKPKDPSWARWIMTTFDSVEALWEPQYRTWRPQKPDKSHTNNANNADRQAEEPVNPFGSVAHSESSASESGADLEADVDEVRLSSQDIHLLEDREAGEQREEQGDVSSEEDPAYDAEEEDQEQVVTEDGPLVDVHDQVRHTDAEILPETSNELPKTPTKTFGQRRDGFQAAWRKLTGLVNPQTETPRPPDIFITPTKPKRFRFVDSYSSRGTQREELDAQPMNAVDPPENDTYPRSHAVSLTNEDIFHSGDADPFVEDVPMPKQPGSPSKQAFIVDFGSTAPTPLEQVMANDAQYLGKQSGLIFPRMPLPENHRMYERPAKRQKVTHDEDVDSNGKEIELSPNATSPCRVASSPVRLSDGTHSQLSPFATKNKAYVYGRPPPSTSVLMSTFGDHGVPSKIYRNPFYSNAEDIPEHSREYAGLVYHLKGGDDLANLEEWDSGPSSEKPATQNSGVVKFHRTGVGGWEYAGSPPSPSEVQKWLDKMSRERTKGVYKGRDGITTAKGVSKSSKDTSEVPGVRRRQCLTVLSLEILALSRGKLVPNPDVDALVAAFYSFQDSDDPELSRHGIIAVENAHLDPQRNRDIPMHLVANELDLLNEVVDQVSELDPDVLVGWEVQAMSWGYLNVRGRTYGLDVTELLSRAPARRIGGGNHQWGLRTTSTFSVVGRHVLNLWRVMRSEYNLTVYTFENVVFNVLQKRVPYYSPRVLTSWFTSKVPSHTTQAVRHISSRTSLNLEILDRADFITKTAEFARIFGVDFFSVISRGSQFKVESFMFRVAKPESFVLLSPSKQDVGKQNAAECMPLIMEPLSAFYNSPLVVLDFQSLYPSIMIAYNYCYSTCLGRVVDFKGRNKFGVSELHIRAGLLDTLKDHIHVAPNGIMYVKPEVRKGLLGRMLTELLETRVMVKQAMKSSKDDKILSRVLDARQLGLKYIANVTYGYTSATYSGRMPAVEIADSIVQSGRETLEKAIRLIDSTTKWGAKVVYGDTDSLFIYLKGKTKDQAFRIGHDIADTITRMNPAPVKLKFEKVYLPCVLMAKKRYVGYKYENPDDLHPGFDAKGIETVRRDGIPAQRKMTEDCLRLLFETQDLSKVKEYCCRFWSDILENRISIQDFIFAKEVKMGTYSDKVPPPPGVTVAARRMMEDEANEPQFGERIRYVIVKGGPHSRLVDRAVAPEELLDQRKRLDASYYINRVLIPPLERIFNLMGADVRSWYEEMPKTIKVDPTDPIMLSPKKKKHSLALNRLKIEEHFQPSECLACGATAPTGEWLFRSLENPMNSLILAAGLCEDCARDPQSTLTSLLSQMSAGETRLKQTHEICISCSMSVPGEPIECESLDCPWLFERKTAEEKAETVTILGDFIAEMEELHM</sequence>
<keyword evidence="14 20" id="KW-0411">Iron-sulfur</keyword>
<feature type="domain" description="DNA polymerase zeta catalytic subunit N-terminal" evidence="26">
    <location>
        <begin position="10"/>
        <end position="55"/>
    </location>
</feature>
<evidence type="ECO:0000256" key="11">
    <source>
        <dbReference type="ARBA" id="ARBA00022833"/>
    </source>
</evidence>
<dbReference type="GO" id="GO:0008270">
    <property type="term" value="F:zinc ion binding"/>
    <property type="evidence" value="ECO:0007669"/>
    <property type="project" value="UniProtKB-KW"/>
</dbReference>
<evidence type="ECO:0000256" key="2">
    <source>
        <dbReference type="ARBA" id="ARBA00004123"/>
    </source>
</evidence>
<dbReference type="SMART" id="SM00486">
    <property type="entry name" value="POLBc"/>
    <property type="match status" value="1"/>
</dbReference>
<feature type="domain" description="C4-type zinc-finger of DNA polymerase delta" evidence="24">
    <location>
        <begin position="1570"/>
        <end position="1658"/>
    </location>
</feature>
<keyword evidence="9" id="KW-0227">DNA damage</keyword>